<dbReference type="PANTHER" id="PTHR12475">
    <property type="match status" value="1"/>
</dbReference>
<dbReference type="OrthoDB" id="265761at2759"/>
<dbReference type="Proteomes" id="UP000028045">
    <property type="component" value="Unassembled WGS sequence"/>
</dbReference>
<evidence type="ECO:0008006" key="5">
    <source>
        <dbReference type="Google" id="ProtNLM"/>
    </source>
</evidence>
<feature type="transmembrane region" description="Helical" evidence="2">
    <location>
        <begin position="39"/>
        <end position="61"/>
    </location>
</feature>
<keyword evidence="2" id="KW-0812">Transmembrane</keyword>
<dbReference type="InterPro" id="IPR029069">
    <property type="entry name" value="HotDog_dom_sf"/>
</dbReference>
<dbReference type="InterPro" id="IPR051490">
    <property type="entry name" value="THEM6_lcsJ_thioesterase"/>
</dbReference>
<dbReference type="CDD" id="cd00586">
    <property type="entry name" value="4HBT"/>
    <property type="match status" value="1"/>
</dbReference>
<gene>
    <name evidence="3" type="ORF">S7711_02576</name>
</gene>
<protein>
    <recommendedName>
        <fullName evidence="5">Thioesterase domain-containing protein</fullName>
    </recommendedName>
</protein>
<keyword evidence="2" id="KW-1133">Transmembrane helix</keyword>
<dbReference type="HOGENOM" id="CLU_040660_0_1_1"/>
<dbReference type="PANTHER" id="PTHR12475:SF4">
    <property type="entry name" value="PROTEIN THEM6"/>
    <property type="match status" value="1"/>
</dbReference>
<dbReference type="SUPFAM" id="SSF54637">
    <property type="entry name" value="Thioesterase/thiol ester dehydrase-isomerase"/>
    <property type="match status" value="1"/>
</dbReference>
<keyword evidence="4" id="KW-1185">Reference proteome</keyword>
<accession>A0A084B8V2</accession>
<reference evidence="3 4" key="1">
    <citation type="journal article" date="2014" name="BMC Genomics">
        <title>Comparative genome sequencing reveals chemotype-specific gene clusters in the toxigenic black mold Stachybotrys.</title>
        <authorList>
            <person name="Semeiks J."/>
            <person name="Borek D."/>
            <person name="Otwinowski Z."/>
            <person name="Grishin N.V."/>
        </authorList>
    </citation>
    <scope>NUCLEOTIDE SEQUENCE [LARGE SCALE GENOMIC DNA]</scope>
    <source>
        <strain evidence="4">CBS 109288 / IBT 7711</strain>
    </source>
</reference>
<organism evidence="3 4">
    <name type="scientific">Stachybotrys chartarum (strain CBS 109288 / IBT 7711)</name>
    <name type="common">Toxic black mold</name>
    <name type="synonym">Stilbospora chartarum</name>
    <dbReference type="NCBI Taxonomy" id="1280523"/>
    <lineage>
        <taxon>Eukaryota</taxon>
        <taxon>Fungi</taxon>
        <taxon>Dikarya</taxon>
        <taxon>Ascomycota</taxon>
        <taxon>Pezizomycotina</taxon>
        <taxon>Sordariomycetes</taxon>
        <taxon>Hypocreomycetidae</taxon>
        <taxon>Hypocreales</taxon>
        <taxon>Stachybotryaceae</taxon>
        <taxon>Stachybotrys</taxon>
    </lineage>
</organism>
<comment type="similarity">
    <text evidence="1">Belongs to the lcsJ thioesterase family.</text>
</comment>
<sequence>MSRSALLTEMNASQNPYHQDLLAEGVGYVPWSIWPGEPIQITVNIWMILGFLAGLFLVFNLKDVPGIWHLRILNAFRFTLKSQRSPVKPSTKHIFQPLVTETSAPLLEIDFNLHKTNSSYFTDLDISRTHLVCTLFAEGIEKLRGGTGAYTGSGVPPLGLALGAVSCNFRKEVLPYQQYEVWSKVLTWDDKWLYIVTHFVRKDSSVPKHSSLYPSTFVGEQDSGTSTPLEHPNKNAIFATALSRCVWKLGRKTITPSEIFLKSDIFPSKSCSETELASIELRRLKGLEIAKALDAEAQRALEAEYDEQEEDILARHTDGTGFTGVCGTLCQLAHLKRKQIL</sequence>
<evidence type="ECO:0000313" key="3">
    <source>
        <dbReference type="EMBL" id="KEY73981.1"/>
    </source>
</evidence>
<evidence type="ECO:0000313" key="4">
    <source>
        <dbReference type="Proteomes" id="UP000028045"/>
    </source>
</evidence>
<dbReference type="Pfam" id="PF13279">
    <property type="entry name" value="4HBT_2"/>
    <property type="match status" value="1"/>
</dbReference>
<evidence type="ECO:0000256" key="2">
    <source>
        <dbReference type="SAM" id="Phobius"/>
    </source>
</evidence>
<name>A0A084B8V2_STACB</name>
<evidence type="ECO:0000256" key="1">
    <source>
        <dbReference type="ARBA" id="ARBA00038476"/>
    </source>
</evidence>
<dbReference type="AlphaFoldDB" id="A0A084B8V2"/>
<proteinExistence type="inferred from homology"/>
<dbReference type="EMBL" id="KL647681">
    <property type="protein sequence ID" value="KEY73981.1"/>
    <property type="molecule type" value="Genomic_DNA"/>
</dbReference>
<keyword evidence="2" id="KW-0472">Membrane</keyword>